<dbReference type="SUPFAM" id="SSF161098">
    <property type="entry name" value="MetI-like"/>
    <property type="match status" value="1"/>
</dbReference>
<comment type="caution">
    <text evidence="10">The sequence shown here is derived from an EMBL/GenBank/DDBJ whole genome shotgun (WGS) entry which is preliminary data.</text>
</comment>
<evidence type="ECO:0000256" key="3">
    <source>
        <dbReference type="ARBA" id="ARBA00022475"/>
    </source>
</evidence>
<reference evidence="10 11" key="1">
    <citation type="submission" date="2019-08" db="EMBL/GenBank/DDBJ databases">
        <title>In-depth cultivation of the pig gut microbiome towards novel bacterial diversity and tailored functional studies.</title>
        <authorList>
            <person name="Wylensek D."/>
            <person name="Hitch T.C.A."/>
            <person name="Clavel T."/>
        </authorList>
    </citation>
    <scope>NUCLEOTIDE SEQUENCE [LARGE SCALE GENOMIC DNA]</scope>
    <source>
        <strain evidence="10 11">BL-178-WT-3A</strain>
    </source>
</reference>
<sequence>MNFSWQYFFELFLKLPAYIPVTIFIAMASMLLAILVGALMTWFQLSNQKTLRYFANVYISLFRGMPTLVQLFLIFYGLPQLFPAFQGMTAITSAVVGLGLKQSAYLAEIFRAAVNSVDKGQIEAGQALNIPGWKIFLHVILPQATLNALPATGNTFVSLLKETSLVFTLGITELFAHAKMIAGGSLRYFETYLAIGLLYWLMIVIYTWIQHLFERDLTAPYRRSVDEFD</sequence>
<feature type="transmembrane region" description="Helical" evidence="8">
    <location>
        <begin position="55"/>
        <end position="75"/>
    </location>
</feature>
<dbReference type="PROSITE" id="PS50928">
    <property type="entry name" value="ABC_TM1"/>
    <property type="match status" value="1"/>
</dbReference>
<organism evidence="10 11">
    <name type="scientific">Streptococcus alactolyticus</name>
    <dbReference type="NCBI Taxonomy" id="29389"/>
    <lineage>
        <taxon>Bacteria</taxon>
        <taxon>Bacillati</taxon>
        <taxon>Bacillota</taxon>
        <taxon>Bacilli</taxon>
        <taxon>Lactobacillales</taxon>
        <taxon>Streptococcaceae</taxon>
        <taxon>Streptococcus</taxon>
    </lineage>
</organism>
<feature type="transmembrane region" description="Helical" evidence="8">
    <location>
        <begin position="189"/>
        <end position="209"/>
    </location>
</feature>
<keyword evidence="7 8" id="KW-0472">Membrane</keyword>
<evidence type="ECO:0000259" key="9">
    <source>
        <dbReference type="PROSITE" id="PS50928"/>
    </source>
</evidence>
<dbReference type="PANTHER" id="PTHR30614:SF0">
    <property type="entry name" value="L-CYSTINE TRANSPORT SYSTEM PERMEASE PROTEIN TCYL"/>
    <property type="match status" value="1"/>
</dbReference>
<name>A0A6N7X5W1_STRAY</name>
<keyword evidence="5" id="KW-0029">Amino-acid transport</keyword>
<dbReference type="InterPro" id="IPR010065">
    <property type="entry name" value="AA_ABC_transptr_permease_3TM"/>
</dbReference>
<evidence type="ECO:0000256" key="6">
    <source>
        <dbReference type="ARBA" id="ARBA00022989"/>
    </source>
</evidence>
<dbReference type="Proteomes" id="UP000471052">
    <property type="component" value="Unassembled WGS sequence"/>
</dbReference>
<evidence type="ECO:0000256" key="8">
    <source>
        <dbReference type="RuleBase" id="RU363032"/>
    </source>
</evidence>
<dbReference type="EMBL" id="VUNP01000029">
    <property type="protein sequence ID" value="MST54088.1"/>
    <property type="molecule type" value="Genomic_DNA"/>
</dbReference>
<dbReference type="NCBIfam" id="TIGR01726">
    <property type="entry name" value="HEQRo_perm_3TM"/>
    <property type="match status" value="1"/>
</dbReference>
<dbReference type="Pfam" id="PF00528">
    <property type="entry name" value="BPD_transp_1"/>
    <property type="match status" value="1"/>
</dbReference>
<dbReference type="InterPro" id="IPR000515">
    <property type="entry name" value="MetI-like"/>
</dbReference>
<evidence type="ECO:0000256" key="1">
    <source>
        <dbReference type="ARBA" id="ARBA00004651"/>
    </source>
</evidence>
<dbReference type="GeneID" id="99636594"/>
<feature type="domain" description="ABC transmembrane type-1" evidence="9">
    <location>
        <begin position="19"/>
        <end position="210"/>
    </location>
</feature>
<proteinExistence type="inferred from homology"/>
<dbReference type="InterPro" id="IPR035906">
    <property type="entry name" value="MetI-like_sf"/>
</dbReference>
<feature type="transmembrane region" description="Helical" evidence="8">
    <location>
        <begin position="17"/>
        <end position="43"/>
    </location>
</feature>
<evidence type="ECO:0000256" key="7">
    <source>
        <dbReference type="ARBA" id="ARBA00023136"/>
    </source>
</evidence>
<keyword evidence="2 8" id="KW-0813">Transport</keyword>
<dbReference type="GO" id="GO:0015184">
    <property type="term" value="F:L-cystine transmembrane transporter activity"/>
    <property type="evidence" value="ECO:0007669"/>
    <property type="project" value="TreeGrafter"/>
</dbReference>
<dbReference type="Gene3D" id="1.10.3720.10">
    <property type="entry name" value="MetI-like"/>
    <property type="match status" value="1"/>
</dbReference>
<evidence type="ECO:0000256" key="4">
    <source>
        <dbReference type="ARBA" id="ARBA00022692"/>
    </source>
</evidence>
<dbReference type="PANTHER" id="PTHR30614">
    <property type="entry name" value="MEMBRANE COMPONENT OF AMINO ACID ABC TRANSPORTER"/>
    <property type="match status" value="1"/>
</dbReference>
<dbReference type="CDD" id="cd06261">
    <property type="entry name" value="TM_PBP2"/>
    <property type="match status" value="1"/>
</dbReference>
<evidence type="ECO:0000313" key="11">
    <source>
        <dbReference type="Proteomes" id="UP000471052"/>
    </source>
</evidence>
<keyword evidence="3" id="KW-1003">Cell membrane</keyword>
<gene>
    <name evidence="10" type="ORF">FYJ82_06780</name>
</gene>
<keyword evidence="6 8" id="KW-1133">Transmembrane helix</keyword>
<keyword evidence="4 8" id="KW-0812">Transmembrane</keyword>
<feature type="transmembrane region" description="Helical" evidence="8">
    <location>
        <begin position="81"/>
        <end position="100"/>
    </location>
</feature>
<dbReference type="GO" id="GO:0043190">
    <property type="term" value="C:ATP-binding cassette (ABC) transporter complex"/>
    <property type="evidence" value="ECO:0007669"/>
    <property type="project" value="InterPro"/>
</dbReference>
<evidence type="ECO:0000256" key="5">
    <source>
        <dbReference type="ARBA" id="ARBA00022970"/>
    </source>
</evidence>
<accession>A0A6N7X5W1</accession>
<protein>
    <submittedName>
        <fullName evidence="10">Amino acid ABC transporter permease</fullName>
    </submittedName>
</protein>
<dbReference type="AlphaFoldDB" id="A0A6N7X5W1"/>
<dbReference type="InterPro" id="IPR043429">
    <property type="entry name" value="ArtM/GltK/GlnP/TcyL/YhdX-like"/>
</dbReference>
<dbReference type="OrthoDB" id="9787841at2"/>
<evidence type="ECO:0000313" key="10">
    <source>
        <dbReference type="EMBL" id="MST54088.1"/>
    </source>
</evidence>
<comment type="similarity">
    <text evidence="8">Belongs to the binding-protein-dependent transport system permease family.</text>
</comment>
<evidence type="ECO:0000256" key="2">
    <source>
        <dbReference type="ARBA" id="ARBA00022448"/>
    </source>
</evidence>
<dbReference type="RefSeq" id="WP_154455212.1">
    <property type="nucleotide sequence ID" value="NZ_BRXN01000006.1"/>
</dbReference>
<comment type="subcellular location">
    <subcellularLocation>
        <location evidence="1 8">Cell membrane</location>
        <topology evidence="1 8">Multi-pass membrane protein</topology>
    </subcellularLocation>
</comment>